<evidence type="ECO:0000256" key="1">
    <source>
        <dbReference type="ARBA" id="ARBA00022434"/>
    </source>
</evidence>
<dbReference type="EMBL" id="JBBBNY010000004">
    <property type="protein sequence ID" value="MEI7036622.1"/>
    <property type="molecule type" value="Genomic_DNA"/>
</dbReference>
<organism evidence="5 6">
    <name type="scientific">Fulvimonas yonginensis</name>
    <dbReference type="NCBI Taxonomy" id="1495200"/>
    <lineage>
        <taxon>Bacteria</taxon>
        <taxon>Pseudomonadati</taxon>
        <taxon>Pseudomonadota</taxon>
        <taxon>Gammaproteobacteria</taxon>
        <taxon>Lysobacterales</taxon>
        <taxon>Rhodanobacteraceae</taxon>
        <taxon>Fulvimonas</taxon>
    </lineage>
</organism>
<accession>A0ABU8JAN8</accession>
<proteinExistence type="predicted"/>
<dbReference type="Pfam" id="PF00210">
    <property type="entry name" value="Ferritin"/>
    <property type="match status" value="1"/>
</dbReference>
<dbReference type="Proteomes" id="UP001381174">
    <property type="component" value="Unassembled WGS sequence"/>
</dbReference>
<evidence type="ECO:0000256" key="2">
    <source>
        <dbReference type="ARBA" id="ARBA00023004"/>
    </source>
</evidence>
<feature type="compositionally biased region" description="Low complexity" evidence="3">
    <location>
        <begin position="183"/>
        <end position="199"/>
    </location>
</feature>
<evidence type="ECO:0000313" key="6">
    <source>
        <dbReference type="Proteomes" id="UP001381174"/>
    </source>
</evidence>
<feature type="region of interest" description="Disordered" evidence="3">
    <location>
        <begin position="177"/>
        <end position="205"/>
    </location>
</feature>
<protein>
    <submittedName>
        <fullName evidence="5">Ferritin-like domain-containing protein</fullName>
    </submittedName>
</protein>
<dbReference type="CDD" id="cd00657">
    <property type="entry name" value="Ferritin_like"/>
    <property type="match status" value="1"/>
</dbReference>
<dbReference type="PROSITE" id="PS50905">
    <property type="entry name" value="FERRITIN_LIKE"/>
    <property type="match status" value="1"/>
</dbReference>
<gene>
    <name evidence="5" type="ORF">WAT24_07635</name>
</gene>
<name>A0ABU8JAN8_9GAMM</name>
<comment type="caution">
    <text evidence="5">The sequence shown here is derived from an EMBL/GenBank/DDBJ whole genome shotgun (WGS) entry which is preliminary data.</text>
</comment>
<sequence>MASKPFLTDIEAIRRRAREHLDQGAITAGYSADRETVIKLLNEALATEIVCTLRYKYHYFMAQGIHSQAVKAEFLEHAQQEQEHADRIAERITQLDGKPNFNPDGLLSRAHADYAEGADLVEMIREDLVAERIAIDTYRAIVEYIGTDDPTTRRIMEEVLAQEEEHAEDMASLLVQLGQAETARPAQPAQGAPASQPNPGSGWQH</sequence>
<dbReference type="PIRSF" id="PIRSF018063">
    <property type="entry name" value="Ferrtn_UCP018063"/>
    <property type="match status" value="1"/>
</dbReference>
<keyword evidence="2" id="KW-0408">Iron</keyword>
<dbReference type="RefSeq" id="WP_336807248.1">
    <property type="nucleotide sequence ID" value="NZ_JBBBNY010000004.1"/>
</dbReference>
<dbReference type="InterPro" id="IPR008331">
    <property type="entry name" value="Ferritin_DPS_dom"/>
</dbReference>
<dbReference type="InterPro" id="IPR014490">
    <property type="entry name" value="Dps-like"/>
</dbReference>
<evidence type="ECO:0000259" key="4">
    <source>
        <dbReference type="PROSITE" id="PS50905"/>
    </source>
</evidence>
<keyword evidence="6" id="KW-1185">Reference proteome</keyword>
<dbReference type="InterPro" id="IPR009040">
    <property type="entry name" value="Ferritin-like_diiron"/>
</dbReference>
<dbReference type="SUPFAM" id="SSF47240">
    <property type="entry name" value="Ferritin-like"/>
    <property type="match status" value="1"/>
</dbReference>
<dbReference type="Gene3D" id="1.20.1260.10">
    <property type="match status" value="1"/>
</dbReference>
<feature type="domain" description="Ferritin-like diiron" evidence="4">
    <location>
        <begin position="31"/>
        <end position="181"/>
    </location>
</feature>
<reference evidence="5 6" key="1">
    <citation type="journal article" date="2014" name="Int. J. Syst. Evol. Microbiol.">
        <title>Fulvimonas yonginensis sp. nov., isolated from greenhouse soil, and emended description of the genus Fulvimonas.</title>
        <authorList>
            <person name="Ahn J.H."/>
            <person name="Kim S.J."/>
            <person name="Weon H.Y."/>
            <person name="Hong S.B."/>
            <person name="Seok S.J."/>
            <person name="Kwon S.W."/>
        </authorList>
    </citation>
    <scope>NUCLEOTIDE SEQUENCE [LARGE SCALE GENOMIC DNA]</scope>
    <source>
        <strain evidence="5 6">KACC 16952</strain>
    </source>
</reference>
<dbReference type="InterPro" id="IPR009078">
    <property type="entry name" value="Ferritin-like_SF"/>
</dbReference>
<evidence type="ECO:0000313" key="5">
    <source>
        <dbReference type="EMBL" id="MEI7036622.1"/>
    </source>
</evidence>
<evidence type="ECO:0000256" key="3">
    <source>
        <dbReference type="SAM" id="MobiDB-lite"/>
    </source>
</evidence>
<keyword evidence="1" id="KW-0409">Iron storage</keyword>
<dbReference type="PANTHER" id="PTHR30295:SF1">
    <property type="entry name" value="DNA PROTECTION DURING STARVATION PROTEIN"/>
    <property type="match status" value="1"/>
</dbReference>
<dbReference type="InterPro" id="IPR012347">
    <property type="entry name" value="Ferritin-like"/>
</dbReference>
<dbReference type="PANTHER" id="PTHR30295">
    <property type="entry name" value="BACTERIOFERRITIN"/>
    <property type="match status" value="1"/>
</dbReference>